<name>A0A1G9XFB8_9EURY</name>
<dbReference type="InterPro" id="IPR013211">
    <property type="entry name" value="LVIVD"/>
</dbReference>
<sequence length="517" mass="54998">MERRDVLRAGAGALALGAVGGTVSAAGQQDAYEPLGSVDIEGTMEVAPTEDGQFAFVATGDGFVSVDISDEANPSIAFEDRDLLADRDAGPMQAVADVKVDGDRLLVVGPNQAGEVIKAALLYDISDPANPEQLAVQTVDHAIHNSIFVDGYAYLTKGDRFRIMDTSNDEFSAVSEWGIHQTADIWSEVNAAFRNVHDLWVQGDYAYLANWDAGTVIVDIADKANPSMVSRLGGADPQKLAQVQQQDLTSIFYQPPGNDHYVTVDENAETLYVGAESWDANPEDDRRGASGIDVWDISDKTSPEKLTTIHAPGAEDEGFQGQFTTSHNFALSRDRLYTSWYYGGVMIHDVSDPASPERIAWWRDPSNTQFWGAKYARSNGPDATGIFVAGNMGPGQDNTGGLYVFPDTDGEMAEPPGVFTPPEETSIVTSVDWPDYVDAESPNTQTPTETPTETPTATPTETPTATPTESGTTAMDGTTAGTTESGDDGGSPGFGAVTALAGLGLGAARFLRSNDGE</sequence>
<gene>
    <name evidence="2" type="ORF">SAMN05192554_110100</name>
</gene>
<proteinExistence type="predicted"/>
<dbReference type="STRING" id="996166.SAMN05192554_110100"/>
<accession>A0A1G9XFB8</accession>
<feature type="region of interest" description="Disordered" evidence="1">
    <location>
        <begin position="436"/>
        <end position="497"/>
    </location>
</feature>
<organism evidence="2 3">
    <name type="scientific">Haloarchaeobius iranensis</name>
    <dbReference type="NCBI Taxonomy" id="996166"/>
    <lineage>
        <taxon>Archaea</taxon>
        <taxon>Methanobacteriati</taxon>
        <taxon>Methanobacteriota</taxon>
        <taxon>Stenosarchaea group</taxon>
        <taxon>Halobacteria</taxon>
        <taxon>Halobacteriales</taxon>
        <taxon>Halorubellaceae</taxon>
        <taxon>Haloarchaeobius</taxon>
    </lineage>
</organism>
<evidence type="ECO:0000256" key="1">
    <source>
        <dbReference type="SAM" id="MobiDB-lite"/>
    </source>
</evidence>
<protein>
    <submittedName>
        <fullName evidence="2">Uncharacterized conserved protein</fullName>
    </submittedName>
</protein>
<dbReference type="Pfam" id="PF08309">
    <property type="entry name" value="LVIVD"/>
    <property type="match status" value="2"/>
</dbReference>
<dbReference type="EMBL" id="FNIA01000010">
    <property type="protein sequence ID" value="SDM95499.1"/>
    <property type="molecule type" value="Genomic_DNA"/>
</dbReference>
<keyword evidence="3" id="KW-1185">Reference proteome</keyword>
<evidence type="ECO:0000313" key="2">
    <source>
        <dbReference type="EMBL" id="SDM95499.1"/>
    </source>
</evidence>
<dbReference type="OrthoDB" id="134269at2157"/>
<reference evidence="2 3" key="1">
    <citation type="submission" date="2016-10" db="EMBL/GenBank/DDBJ databases">
        <authorList>
            <person name="de Groot N.N."/>
        </authorList>
    </citation>
    <scope>NUCLEOTIDE SEQUENCE [LARGE SCALE GENOMIC DNA]</scope>
    <source>
        <strain evidence="3">EB21,IBRC-M 10013,KCTC 4048</strain>
    </source>
</reference>
<feature type="compositionally biased region" description="Low complexity" evidence="1">
    <location>
        <begin position="444"/>
        <end position="483"/>
    </location>
</feature>
<dbReference type="Proteomes" id="UP000199370">
    <property type="component" value="Unassembled WGS sequence"/>
</dbReference>
<dbReference type="AlphaFoldDB" id="A0A1G9XFB8"/>
<dbReference type="SUPFAM" id="SSF101908">
    <property type="entry name" value="Putative isomerase YbhE"/>
    <property type="match status" value="1"/>
</dbReference>
<evidence type="ECO:0000313" key="3">
    <source>
        <dbReference type="Proteomes" id="UP000199370"/>
    </source>
</evidence>
<dbReference type="RefSeq" id="WP_089733687.1">
    <property type="nucleotide sequence ID" value="NZ_FNIA01000010.1"/>
</dbReference>